<evidence type="ECO:0000256" key="1">
    <source>
        <dbReference type="ARBA" id="ARBA00004141"/>
    </source>
</evidence>
<dbReference type="SMART" id="SM00079">
    <property type="entry name" value="PBPe"/>
    <property type="match status" value="1"/>
</dbReference>
<comment type="similarity">
    <text evidence="2 13">Belongs to the glutamate-gated ion channel (TC 1.A.10.1) family.</text>
</comment>
<keyword evidence="5" id="KW-0732">Signal</keyword>
<dbReference type="FunFam" id="1.10.287.70:FF:000037">
    <property type="entry name" value="Glutamate receptor"/>
    <property type="match status" value="1"/>
</dbReference>
<protein>
    <recommendedName>
        <fullName evidence="13">Glutamate receptor</fullName>
    </recommendedName>
</protein>
<keyword evidence="7 13" id="KW-0406">Ion transport</keyword>
<evidence type="ECO:0000256" key="13">
    <source>
        <dbReference type="PIRNR" id="PIRNR037090"/>
    </source>
</evidence>
<keyword evidence="14" id="KW-1015">Disulfide bond</keyword>
<evidence type="ECO:0000256" key="5">
    <source>
        <dbReference type="ARBA" id="ARBA00022729"/>
    </source>
</evidence>
<keyword evidence="4 16" id="KW-0812">Transmembrane</keyword>
<evidence type="ECO:0000256" key="12">
    <source>
        <dbReference type="ARBA" id="ARBA00023303"/>
    </source>
</evidence>
<dbReference type="InterPro" id="IPR017103">
    <property type="entry name" value="Iontropic_Glu_rcpt_pln"/>
</dbReference>
<feature type="transmembrane region" description="Helical" evidence="16">
    <location>
        <begin position="436"/>
        <end position="455"/>
    </location>
</feature>
<evidence type="ECO:0000256" key="4">
    <source>
        <dbReference type="ARBA" id="ARBA00022692"/>
    </source>
</evidence>
<comment type="caution">
    <text evidence="18">The sequence shown here is derived from an EMBL/GenBank/DDBJ whole genome shotgun (WGS) entry which is preliminary data.</text>
</comment>
<dbReference type="SUPFAM" id="SSF53850">
    <property type="entry name" value="Periplasmic binding protein-like II"/>
    <property type="match status" value="1"/>
</dbReference>
<dbReference type="FunFam" id="3.40.190.10:FF:000175">
    <property type="entry name" value="Glutamate receptor"/>
    <property type="match status" value="1"/>
</dbReference>
<feature type="transmembrane region" description="Helical" evidence="16">
    <location>
        <begin position="677"/>
        <end position="697"/>
    </location>
</feature>
<evidence type="ECO:0000256" key="11">
    <source>
        <dbReference type="ARBA" id="ARBA00023286"/>
    </source>
</evidence>
<feature type="domain" description="Ionotropic glutamate receptor C-terminal" evidence="17">
    <location>
        <begin position="289"/>
        <end position="657"/>
    </location>
</feature>
<keyword evidence="10" id="KW-0325">Glycoprotein</keyword>
<keyword evidence="9 13" id="KW-0675">Receptor</keyword>
<evidence type="ECO:0000256" key="14">
    <source>
        <dbReference type="PIRSR" id="PIRSR037090-50"/>
    </source>
</evidence>
<dbReference type="Pfam" id="PF01094">
    <property type="entry name" value="ANF_receptor"/>
    <property type="match status" value="1"/>
</dbReference>
<dbReference type="PANTHER" id="PTHR18966">
    <property type="entry name" value="IONOTROPIC GLUTAMATE RECEPTOR"/>
    <property type="match status" value="1"/>
</dbReference>
<dbReference type="InterPro" id="IPR028082">
    <property type="entry name" value="Peripla_BP_I"/>
</dbReference>
<keyword evidence="19" id="KW-1185">Reference proteome</keyword>
<evidence type="ECO:0000256" key="3">
    <source>
        <dbReference type="ARBA" id="ARBA00022448"/>
    </source>
</evidence>
<evidence type="ECO:0000256" key="2">
    <source>
        <dbReference type="ARBA" id="ARBA00008685"/>
    </source>
</evidence>
<dbReference type="AlphaFoldDB" id="A0AAV0KH84"/>
<dbReference type="InterPro" id="IPR001320">
    <property type="entry name" value="Iontro_rcpt_C"/>
</dbReference>
<accession>A0AAV0KH84</accession>
<keyword evidence="11 13" id="KW-1071">Ligand-gated ion channel</keyword>
<keyword evidence="6 16" id="KW-1133">Transmembrane helix</keyword>
<evidence type="ECO:0000256" key="10">
    <source>
        <dbReference type="ARBA" id="ARBA00023180"/>
    </source>
</evidence>
<dbReference type="Pfam" id="PF00060">
    <property type="entry name" value="Lig_chan"/>
    <property type="match status" value="1"/>
</dbReference>
<evidence type="ECO:0000313" key="18">
    <source>
        <dbReference type="EMBL" id="CAI0421767.1"/>
    </source>
</evidence>
<evidence type="ECO:0000256" key="15">
    <source>
        <dbReference type="SAM" id="MobiDB-lite"/>
    </source>
</evidence>
<dbReference type="InterPro" id="IPR001828">
    <property type="entry name" value="ANF_lig-bd_rcpt"/>
</dbReference>
<evidence type="ECO:0000259" key="17">
    <source>
        <dbReference type="SMART" id="SM00079"/>
    </source>
</evidence>
<feature type="region of interest" description="Disordered" evidence="15">
    <location>
        <begin position="748"/>
        <end position="793"/>
    </location>
</feature>
<name>A0AAV0KH84_9ROSI</name>
<dbReference type="GO" id="GO:0004930">
    <property type="term" value="F:G protein-coupled receptor activity"/>
    <property type="evidence" value="ECO:0007669"/>
    <property type="project" value="InterPro"/>
</dbReference>
<dbReference type="Proteomes" id="UP001154282">
    <property type="component" value="Unassembled WGS sequence"/>
</dbReference>
<evidence type="ECO:0000256" key="9">
    <source>
        <dbReference type="ARBA" id="ARBA00023170"/>
    </source>
</evidence>
<comment type="subcellular location">
    <subcellularLocation>
        <location evidence="1">Membrane</location>
        <topology evidence="1">Multi-pass membrane protein</topology>
    </subcellularLocation>
</comment>
<dbReference type="FunFam" id="3.40.50.2300:FF:000081">
    <property type="entry name" value="Glutamate receptor"/>
    <property type="match status" value="1"/>
</dbReference>
<evidence type="ECO:0000256" key="16">
    <source>
        <dbReference type="SAM" id="Phobius"/>
    </source>
</evidence>
<dbReference type="Gene3D" id="3.40.190.10">
    <property type="entry name" value="Periplasmic binding protein-like II"/>
    <property type="match status" value="2"/>
</dbReference>
<dbReference type="InterPro" id="IPR015683">
    <property type="entry name" value="Ionotropic_Glu_rcpt"/>
</dbReference>
<dbReference type="Gene3D" id="3.40.50.2300">
    <property type="match status" value="2"/>
</dbReference>
<feature type="disulfide bond" evidence="14">
    <location>
        <begin position="606"/>
        <end position="660"/>
    </location>
</feature>
<dbReference type="SUPFAM" id="SSF53822">
    <property type="entry name" value="Periplasmic binding protein-like I"/>
    <property type="match status" value="1"/>
</dbReference>
<feature type="transmembrane region" description="Helical" evidence="16">
    <location>
        <begin position="497"/>
        <end position="521"/>
    </location>
</feature>
<comment type="function">
    <text evidence="13">Glutamate-gated receptor that probably acts as non-selective cation channel.</text>
</comment>
<dbReference type="GO" id="GO:0016020">
    <property type="term" value="C:membrane"/>
    <property type="evidence" value="ECO:0007669"/>
    <property type="project" value="UniProtKB-SubCell"/>
</dbReference>
<keyword evidence="3 13" id="KW-0813">Transport</keyword>
<evidence type="ECO:0000256" key="6">
    <source>
        <dbReference type="ARBA" id="ARBA00022989"/>
    </source>
</evidence>
<sequence length="793" mass="87599">MESKTVAVIGPQSSVTAHVLSFIANELQVPLLSFSATDPTLNSLQFPFFVMTSQSDLYQMAAIADIVEHYGWREVIAIYGDDDHGRNGIAALGDQLAAKRCKISFKAPLSPKATREEITDVLVQVALTESRILVLHVPDYWGPTVFTVARYLGMMNAGYVWIATNWFSTILDTELDLAPEAAEDVQGVLTLRMHTPDTQLKAEFASRWPNLTAGAGAGRMGLSAYGLYAYDTVWILARALDAFFAQGGNVSFSKDSRLAELGGGDLRLDAMSMLDGGKQLLESILNVDMLGVTGRVKFEPPEKDTLIRPAYEVINVIGTGHQRIGYWSNHSGLSVDPPETLYSKPVNRSSSNQHLGPVFWPGKTTQKPRGWVFPNNGRHLAAGVYDGIVGDVAIITNRTKMADFTQPYIESGLVVVAPVMTRNSNEWAFMRPFTPAMWVVTGVFFLIVGAVIWILEHRLNDDFRGPPRRQVITIIWFSFSTLFFAHKENTVSTLGRIVLIIWLFVVLIINSSYTASLTSILTVQQLSSPIKGIETLRTSNDPIGYQQGSFARDYLVDELGFHESRMVPLKGPEDCERALKAGLHKGGVAAVVDEQSYLELFLSTRCDFSIVGQEFTKNGWGFAFPRDSPLAVDLSTAILKLSENGDLQRIHDKWLMSSACSSQTTTFQVDRLQLSSFWGLFLICGLACLIALLLYFLNIARQFSRHQQADMSHSSSSSSAALSLSSASARLQTFFSFVDEKEENVASRSRRRSLERASNRSEREAGNGETQDSKAGRQVEFSTNKDIGIENGV</sequence>
<dbReference type="Gene3D" id="1.10.287.70">
    <property type="match status" value="1"/>
</dbReference>
<dbReference type="PIRSF" id="PIRSF037090">
    <property type="entry name" value="Iontro_Glu-like_rcpt_pln"/>
    <property type="match status" value="1"/>
</dbReference>
<organism evidence="18 19">
    <name type="scientific">Linum tenue</name>
    <dbReference type="NCBI Taxonomy" id="586396"/>
    <lineage>
        <taxon>Eukaryota</taxon>
        <taxon>Viridiplantae</taxon>
        <taxon>Streptophyta</taxon>
        <taxon>Embryophyta</taxon>
        <taxon>Tracheophyta</taxon>
        <taxon>Spermatophyta</taxon>
        <taxon>Magnoliopsida</taxon>
        <taxon>eudicotyledons</taxon>
        <taxon>Gunneridae</taxon>
        <taxon>Pentapetalae</taxon>
        <taxon>rosids</taxon>
        <taxon>fabids</taxon>
        <taxon>Malpighiales</taxon>
        <taxon>Linaceae</taxon>
        <taxon>Linum</taxon>
    </lineage>
</organism>
<gene>
    <name evidence="18" type="ORF">LITE_LOCUS18906</name>
</gene>
<keyword evidence="8 13" id="KW-0472">Membrane</keyword>
<reference evidence="18" key="1">
    <citation type="submission" date="2022-08" db="EMBL/GenBank/DDBJ databases">
        <authorList>
            <person name="Gutierrez-Valencia J."/>
        </authorList>
    </citation>
    <scope>NUCLEOTIDE SEQUENCE</scope>
</reference>
<evidence type="ECO:0000313" key="19">
    <source>
        <dbReference type="Proteomes" id="UP001154282"/>
    </source>
</evidence>
<dbReference type="PRINTS" id="PR00248">
    <property type="entry name" value="GPCRMGR"/>
</dbReference>
<dbReference type="EMBL" id="CAMGYJ010000005">
    <property type="protein sequence ID" value="CAI0421767.1"/>
    <property type="molecule type" value="Genomic_DNA"/>
</dbReference>
<keyword evidence="12 13" id="KW-0407">Ion channel</keyword>
<evidence type="ECO:0000256" key="7">
    <source>
        <dbReference type="ARBA" id="ARBA00023065"/>
    </source>
</evidence>
<dbReference type="InterPro" id="IPR000337">
    <property type="entry name" value="GPCR_3"/>
</dbReference>
<proteinExistence type="inferred from homology"/>
<evidence type="ECO:0000256" key="8">
    <source>
        <dbReference type="ARBA" id="ARBA00023136"/>
    </source>
</evidence>
<feature type="compositionally biased region" description="Basic and acidic residues" evidence="15">
    <location>
        <begin position="752"/>
        <end position="777"/>
    </location>
</feature>
<dbReference type="GO" id="GO:0015276">
    <property type="term" value="F:ligand-gated monoatomic ion channel activity"/>
    <property type="evidence" value="ECO:0007669"/>
    <property type="project" value="InterPro"/>
</dbReference>